<dbReference type="InterPro" id="IPR036236">
    <property type="entry name" value="Znf_C2H2_sf"/>
</dbReference>
<feature type="domain" description="C2H2-type" evidence="14">
    <location>
        <begin position="734"/>
        <end position="762"/>
    </location>
</feature>
<dbReference type="PROSITE" id="PS50157">
    <property type="entry name" value="ZINC_FINGER_C2H2_2"/>
    <property type="match status" value="2"/>
</dbReference>
<dbReference type="Pfam" id="PF00753">
    <property type="entry name" value="Lactamase_B"/>
    <property type="match status" value="1"/>
</dbReference>
<reference evidence="15" key="2">
    <citation type="submission" date="2020-04" db="EMBL/GenBank/DDBJ databases">
        <authorList>
            <person name="Santos R.A.C."/>
            <person name="Steenwyk J.L."/>
            <person name="Rivero-Menendez O."/>
            <person name="Mead M.E."/>
            <person name="Silva L.P."/>
            <person name="Bastos R.W."/>
            <person name="Alastruey-Izquierdo A."/>
            <person name="Goldman G.H."/>
            <person name="Rokas A."/>
        </authorList>
    </citation>
    <scope>NUCLEOTIDE SEQUENCE</scope>
    <source>
        <strain evidence="15">CNM-CM6805</strain>
    </source>
</reference>
<dbReference type="PANTHER" id="PTHR11935:SF94">
    <property type="entry name" value="TENZING NORGAY, ISOFORM C"/>
    <property type="match status" value="1"/>
</dbReference>
<proteinExistence type="inferred from homology"/>
<evidence type="ECO:0000256" key="5">
    <source>
        <dbReference type="ARBA" id="ARBA00009740"/>
    </source>
</evidence>
<feature type="region of interest" description="Disordered" evidence="13">
    <location>
        <begin position="1256"/>
        <end position="1279"/>
    </location>
</feature>
<dbReference type="GO" id="GO:0090730">
    <property type="term" value="C:Las1 complex"/>
    <property type="evidence" value="ECO:0007669"/>
    <property type="project" value="InterPro"/>
</dbReference>
<evidence type="ECO:0000313" key="16">
    <source>
        <dbReference type="Proteomes" id="UP000653565"/>
    </source>
</evidence>
<evidence type="ECO:0000256" key="11">
    <source>
        <dbReference type="ARBA" id="ARBA00031044"/>
    </source>
</evidence>
<evidence type="ECO:0000313" key="15">
    <source>
        <dbReference type="EMBL" id="KAF4231089.1"/>
    </source>
</evidence>
<name>A0A8H4M703_9EURO</name>
<protein>
    <recommendedName>
        <fullName evidence="6">hydroxyacylglutathione hydrolase</fullName>
        <ecNumber evidence="6">3.1.2.6</ecNumber>
    </recommendedName>
    <alternativeName>
        <fullName evidence="11">Glyoxalase II</fullName>
    </alternativeName>
</protein>
<comment type="catalytic activity">
    <reaction evidence="1">
        <text>an S-(2-hydroxyacyl)glutathione + H2O = a 2-hydroxy carboxylate + glutathione + H(+)</text>
        <dbReference type="Rhea" id="RHEA:21864"/>
        <dbReference type="ChEBI" id="CHEBI:15377"/>
        <dbReference type="ChEBI" id="CHEBI:15378"/>
        <dbReference type="ChEBI" id="CHEBI:57925"/>
        <dbReference type="ChEBI" id="CHEBI:58896"/>
        <dbReference type="ChEBI" id="CHEBI:71261"/>
        <dbReference type="EC" id="3.1.2.6"/>
    </reaction>
</comment>
<comment type="cofactor">
    <cofactor evidence="2">
        <name>Zn(2+)</name>
        <dbReference type="ChEBI" id="CHEBI:29105"/>
    </cofactor>
</comment>
<dbReference type="SUPFAM" id="SSF57667">
    <property type="entry name" value="beta-beta-alpha zinc fingers"/>
    <property type="match status" value="1"/>
</dbReference>
<keyword evidence="12" id="KW-0863">Zinc-finger</keyword>
<dbReference type="Proteomes" id="UP000653565">
    <property type="component" value="Unassembled WGS sequence"/>
</dbReference>
<evidence type="ECO:0000259" key="14">
    <source>
        <dbReference type="PROSITE" id="PS50157"/>
    </source>
</evidence>
<dbReference type="GO" id="GO:0008270">
    <property type="term" value="F:zinc ion binding"/>
    <property type="evidence" value="ECO:0007669"/>
    <property type="project" value="UniProtKB-KW"/>
</dbReference>
<dbReference type="GO" id="GO:0004519">
    <property type="term" value="F:endonuclease activity"/>
    <property type="evidence" value="ECO:0007669"/>
    <property type="project" value="InterPro"/>
</dbReference>
<keyword evidence="7" id="KW-0479">Metal-binding</keyword>
<dbReference type="SUPFAM" id="SSF56281">
    <property type="entry name" value="Metallo-hydrolase/oxidoreductase"/>
    <property type="match status" value="1"/>
</dbReference>
<dbReference type="CDD" id="cd12148">
    <property type="entry name" value="fungal_TF_MHR"/>
    <property type="match status" value="1"/>
</dbReference>
<evidence type="ECO:0000256" key="7">
    <source>
        <dbReference type="ARBA" id="ARBA00022723"/>
    </source>
</evidence>
<dbReference type="GO" id="GO:0006351">
    <property type="term" value="P:DNA-templated transcription"/>
    <property type="evidence" value="ECO:0007669"/>
    <property type="project" value="InterPro"/>
</dbReference>
<dbReference type="InterPro" id="IPR035680">
    <property type="entry name" value="Clx_II_MBL"/>
</dbReference>
<dbReference type="GO" id="GO:0003677">
    <property type="term" value="F:DNA binding"/>
    <property type="evidence" value="ECO:0007669"/>
    <property type="project" value="InterPro"/>
</dbReference>
<dbReference type="InterPro" id="IPR007174">
    <property type="entry name" value="Las1"/>
</dbReference>
<evidence type="ECO:0000256" key="1">
    <source>
        <dbReference type="ARBA" id="ARBA00001623"/>
    </source>
</evidence>
<keyword evidence="16" id="KW-1185">Reference proteome</keyword>
<dbReference type="InterPro" id="IPR001279">
    <property type="entry name" value="Metallo-B-lactamas"/>
</dbReference>
<dbReference type="EC" id="3.1.2.6" evidence="6"/>
<feature type="compositionally biased region" description="Basic and acidic residues" evidence="13">
    <location>
        <begin position="371"/>
        <end position="383"/>
    </location>
</feature>
<dbReference type="Pfam" id="PF04031">
    <property type="entry name" value="Las1"/>
    <property type="match status" value="1"/>
</dbReference>
<dbReference type="UniPathway" id="UPA00619">
    <property type="reaction ID" value="UER00676"/>
</dbReference>
<dbReference type="CDD" id="cd07723">
    <property type="entry name" value="hydroxyacylglutathione_hydrolase_MBL-fold"/>
    <property type="match status" value="1"/>
</dbReference>
<evidence type="ECO:0000256" key="13">
    <source>
        <dbReference type="SAM" id="MobiDB-lite"/>
    </source>
</evidence>
<dbReference type="Gene3D" id="3.60.15.10">
    <property type="entry name" value="Ribonuclease Z/Hydroxyacylglutathione hydrolase-like"/>
    <property type="match status" value="1"/>
</dbReference>
<dbReference type="EMBL" id="JAAAPX010000108">
    <property type="protein sequence ID" value="KAF4231089.1"/>
    <property type="molecule type" value="Genomic_DNA"/>
</dbReference>
<evidence type="ECO:0000256" key="4">
    <source>
        <dbReference type="ARBA" id="ARBA00006759"/>
    </source>
</evidence>
<evidence type="ECO:0000256" key="6">
    <source>
        <dbReference type="ARBA" id="ARBA00011917"/>
    </source>
</evidence>
<dbReference type="Pfam" id="PF06884">
    <property type="entry name" value="DUF1264"/>
    <property type="match status" value="1"/>
</dbReference>
<feature type="region of interest" description="Disordered" evidence="13">
    <location>
        <begin position="190"/>
        <end position="209"/>
    </location>
</feature>
<dbReference type="PROSITE" id="PS00028">
    <property type="entry name" value="ZINC_FINGER_C2H2_1"/>
    <property type="match status" value="2"/>
</dbReference>
<dbReference type="GO" id="GO:0004416">
    <property type="term" value="F:hydroxyacylglutathione hydrolase activity"/>
    <property type="evidence" value="ECO:0007669"/>
    <property type="project" value="UniProtKB-EC"/>
</dbReference>
<dbReference type="Pfam" id="PF04082">
    <property type="entry name" value="Fungal_trans"/>
    <property type="match status" value="1"/>
</dbReference>
<dbReference type="InterPro" id="IPR032282">
    <property type="entry name" value="HAGH_C"/>
</dbReference>
<feature type="compositionally biased region" description="Basic and acidic residues" evidence="13">
    <location>
        <begin position="1256"/>
        <end position="1266"/>
    </location>
</feature>
<comment type="pathway">
    <text evidence="3">Secondary metabolite metabolism; methylglyoxal degradation; (R)-lactate from methylglyoxal: step 2/2.</text>
</comment>
<keyword evidence="8" id="KW-0378">Hydrolase</keyword>
<dbReference type="PANTHER" id="PTHR11935">
    <property type="entry name" value="BETA LACTAMASE DOMAIN"/>
    <property type="match status" value="1"/>
</dbReference>
<comment type="similarity">
    <text evidence="4">Belongs to the metallo-beta-lactamase superfamily. Glyoxalase II family.</text>
</comment>
<dbReference type="InterPro" id="IPR036866">
    <property type="entry name" value="RibonucZ/Hydroxyglut_hydro"/>
</dbReference>
<keyword evidence="10" id="KW-0539">Nucleus</keyword>
<keyword evidence="9" id="KW-0862">Zinc</keyword>
<evidence type="ECO:0000256" key="2">
    <source>
        <dbReference type="ARBA" id="ARBA00001947"/>
    </source>
</evidence>
<accession>A0A8H4M703</accession>
<comment type="similarity">
    <text evidence="5">Belongs to the OBAP family.</text>
</comment>
<evidence type="ECO:0000256" key="8">
    <source>
        <dbReference type="ARBA" id="ARBA00022801"/>
    </source>
</evidence>
<dbReference type="SMART" id="SM00355">
    <property type="entry name" value="ZnF_C2H2"/>
    <property type="match status" value="2"/>
</dbReference>
<gene>
    <name evidence="15" type="ORF">CNMCM6805_000321</name>
</gene>
<dbReference type="Gene3D" id="3.30.160.60">
    <property type="entry name" value="Classic Zinc Finger"/>
    <property type="match status" value="1"/>
</dbReference>
<evidence type="ECO:0000256" key="3">
    <source>
        <dbReference type="ARBA" id="ARBA00004963"/>
    </source>
</evidence>
<feature type="domain" description="C2H2-type" evidence="14">
    <location>
        <begin position="704"/>
        <end position="729"/>
    </location>
</feature>
<dbReference type="InterPro" id="IPR010686">
    <property type="entry name" value="OBAP-like"/>
</dbReference>
<dbReference type="InterPro" id="IPR013087">
    <property type="entry name" value="Znf_C2H2_type"/>
</dbReference>
<dbReference type="AlphaFoldDB" id="A0A8H4M703"/>
<dbReference type="OrthoDB" id="515692at2759"/>
<dbReference type="GO" id="GO:0006364">
    <property type="term" value="P:rRNA processing"/>
    <property type="evidence" value="ECO:0007669"/>
    <property type="project" value="InterPro"/>
</dbReference>
<evidence type="ECO:0000256" key="9">
    <source>
        <dbReference type="ARBA" id="ARBA00022833"/>
    </source>
</evidence>
<reference evidence="15" key="1">
    <citation type="journal article" date="2020" name="bioRxiv">
        <title>Genomic and phenotypic heterogeneity of clinical isolates of the human pathogens Aspergillus fumigatus, Aspergillus lentulus and Aspergillus fumigatiaffinis.</title>
        <authorList>
            <person name="dos Santos R.A.C."/>
            <person name="Steenwyk J.L."/>
            <person name="Rivero-Menendez O."/>
            <person name="Mead M.E."/>
            <person name="Silva L.P."/>
            <person name="Bastos R.W."/>
            <person name="Alastruey-Izquierdo A."/>
            <person name="Goldman G.H."/>
            <person name="Rokas A."/>
        </authorList>
    </citation>
    <scope>NUCLEOTIDE SEQUENCE</scope>
    <source>
        <strain evidence="15">CNM-CM6805</strain>
    </source>
</reference>
<organism evidence="15 16">
    <name type="scientific">Aspergillus fumigatiaffinis</name>
    <dbReference type="NCBI Taxonomy" id="340414"/>
    <lineage>
        <taxon>Eukaryota</taxon>
        <taxon>Fungi</taxon>
        <taxon>Dikarya</taxon>
        <taxon>Ascomycota</taxon>
        <taxon>Pezizomycotina</taxon>
        <taxon>Eurotiomycetes</taxon>
        <taxon>Eurotiomycetidae</taxon>
        <taxon>Eurotiales</taxon>
        <taxon>Aspergillaceae</taxon>
        <taxon>Aspergillus</taxon>
        <taxon>Aspergillus subgen. Fumigati</taxon>
    </lineage>
</organism>
<dbReference type="Pfam" id="PF16123">
    <property type="entry name" value="HAGH_C"/>
    <property type="match status" value="1"/>
</dbReference>
<sequence>MAKLFFTPWKDHSQLLTVRNQFYPPPAYDGPDLRSNACATVGVWKLRGNLPHPVEATALLTDAILHDDAQKNSIFSIRATYSAAFCRFVTGLVDSKLHGQRKTMFQRAIDLGLPASFVELRHEATHRELPSLVVLRNATQRSLEWLWDYYWAKTDSDVALVSGRSASAVSNGADDGNVEEIRSVVRTALEHPASQSDLSEPPRKKRKSNQRSSFLAAHLVAVCKASSRSPHSLSRVLIEDSIIVPKGRKLGDSMEEAFTKWDRSLQSVAAGHPTFLPALTEELVNELAFTRRPNTKNDSQCEAVYMWLDHILNSAEWSTARQSLSLGYILSICGQNSNHWLDLLRGAVRSEDNRLPPIARDQSNAPLGSQKKSESTTHAQHTEDDLQGLQKFGWERTMHVQSIPMWTGKGNNYAYLVTDEPTKESVIIDPANPPEVAPELDAQLKAGKIKLTAIVNTHHHWDHAGGNDEMLKHFGKLPVIGGKKCQSVTRTPAHGETFKIGERISVKALHTPCHTQDSICYYMQDGDEKVVFTGDTLFIAGETSISRCIRMELTMAGCGRFFEGNAQEMHKALNETLASLPDDAKVYPGHEYTKSNVKFCLAVSQSEPIKKLEAYANQHQQTQGKFTIGDEKLHNVFMRVNDPEIQKKTGKTDPVEVMAALREMKNAIYQEVYSQHMARMVPRSAVQTRSTAMKTAASVNEGPFRCPQRGCSRSYRRKEHLTRHSASHSQVPACECLFCDKAFSRTDTLRQHVRALHKDKELEYIRTGNPKNAQTLGVNGSINELQAEKYDLEKRSTAEDRMNCMLSWKEPNVLQYVEIYFEKFHPVWPFLHRATFEPSQEPPILLQSVVMMGMWMTGDEKMQRHAVKLHDKLSSVVYEQRHKWAAICSESEVQSPWPMATYQAILLQIIFASLKDTHSQVDIQLARTISTSCSSLLTTLAETCLRKNIFFYPEILAQVSRDCVPDVFIWVGIEEVKRFALALYKVSRSCHIQCKNGPRNSLHRTQRGRSLLTLADLQFSLPDSDELWNATSDLAARLAEDGPLYYDNNNTEANWISHCVRAVRDQDGIPGSPLTTKSRVLEGGASMVQDFTPVKQICAHLNAFHIYASDPTRAVEANHYYLRQCLIYDSTKPNARLIGVEYMISPRLFETLPSEERKLWHTHEFEVKSGMLIMPAPSGVPKPAWEAAETSEMRDVIPLYGKTYHFWQVDRGDPLPLGAPQLMASFTSEDKVKLAHPKGLDGLLAERDEAFGVDYKAKAEKRKDIEPPDLSPGKYLGHG</sequence>
<evidence type="ECO:0000256" key="12">
    <source>
        <dbReference type="PROSITE-ProRule" id="PRU00042"/>
    </source>
</evidence>
<evidence type="ECO:0000256" key="10">
    <source>
        <dbReference type="ARBA" id="ARBA00023242"/>
    </source>
</evidence>
<feature type="region of interest" description="Disordered" evidence="13">
    <location>
        <begin position="354"/>
        <end position="383"/>
    </location>
</feature>
<dbReference type="InterPro" id="IPR007219">
    <property type="entry name" value="XnlR_reg_dom"/>
</dbReference>
<dbReference type="SMART" id="SM00849">
    <property type="entry name" value="Lactamase_B"/>
    <property type="match status" value="1"/>
</dbReference>
<comment type="caution">
    <text evidence="15">The sequence shown here is derived from an EMBL/GenBank/DDBJ whole genome shotgun (WGS) entry which is preliminary data.</text>
</comment>